<gene>
    <name evidence="5" type="ORF">H7K38_24060</name>
</gene>
<dbReference type="Gene3D" id="2.40.10.500">
    <property type="match status" value="2"/>
</dbReference>
<dbReference type="InterPro" id="IPR011042">
    <property type="entry name" value="6-blade_b-propeller_TolB-like"/>
</dbReference>
<feature type="repeat" description="NHL" evidence="2">
    <location>
        <begin position="260"/>
        <end position="292"/>
    </location>
</feature>
<sequence length="342" mass="34912">MSPRCARHLTGVAGAVVAVVTASVITAACTGKGANTPEATDATTTAPTAGTAAKPNTGASSTPAPGQPPQGPATGSAVVLPFTGLDRPVTVTVQLPAGAVFVTDGGNNRVVKLAANSPTQSVPPLSGLNSPVGVAASGDDLFVTDASGSRVWWSKAPRTTPTPPWQSASSTEWMGPFSGLNSPRGVFWVMGQQFYVVDGGNNRVLMWHDGMNAPQVLGFTGLNNPDGIAVDDFSNVFVADTGNNRVVLLKGDGTQSVLAFTGLNGPQGVAVYSGDVYVADGGNNRVVKLKTDRTTKATTQSILPISGLKNPRGVALDGQGNLYVVDSGNNRVLKLDKAFAAQ</sequence>
<comment type="caution">
    <text evidence="5">The sequence shown here is derived from an EMBL/GenBank/DDBJ whole genome shotgun (WGS) entry which is preliminary data.</text>
</comment>
<feature type="signal peptide" evidence="4">
    <location>
        <begin position="1"/>
        <end position="27"/>
    </location>
</feature>
<evidence type="ECO:0000256" key="3">
    <source>
        <dbReference type="SAM" id="MobiDB-lite"/>
    </source>
</evidence>
<dbReference type="PANTHER" id="PTHR24104">
    <property type="entry name" value="E3 UBIQUITIN-PROTEIN LIGASE NHLRC1-RELATED"/>
    <property type="match status" value="1"/>
</dbReference>
<dbReference type="PROSITE" id="PS51125">
    <property type="entry name" value="NHL"/>
    <property type="match status" value="3"/>
</dbReference>
<dbReference type="SUPFAM" id="SSF101898">
    <property type="entry name" value="NHL repeat"/>
    <property type="match status" value="1"/>
</dbReference>
<dbReference type="AlphaFoldDB" id="A0AA41XTC5"/>
<reference evidence="5" key="1">
    <citation type="submission" date="2020-07" db="EMBL/GenBank/DDBJ databases">
        <authorList>
            <person name="Pettersson B.M.F."/>
            <person name="Behra P.R.K."/>
            <person name="Ramesh M."/>
            <person name="Das S."/>
            <person name="Dasgupta S."/>
            <person name="Kirsebom L.A."/>
        </authorList>
    </citation>
    <scope>NUCLEOTIDE SEQUENCE</scope>
    <source>
        <strain evidence="5">CCUG 55640</strain>
    </source>
</reference>
<proteinExistence type="predicted"/>
<dbReference type="GO" id="GO:0008270">
    <property type="term" value="F:zinc ion binding"/>
    <property type="evidence" value="ECO:0007669"/>
    <property type="project" value="UniProtKB-KW"/>
</dbReference>
<dbReference type="Pfam" id="PF01436">
    <property type="entry name" value="NHL"/>
    <property type="match status" value="2"/>
</dbReference>
<feature type="compositionally biased region" description="Low complexity" evidence="3">
    <location>
        <begin position="31"/>
        <end position="64"/>
    </location>
</feature>
<feature type="repeat" description="NHL" evidence="2">
    <location>
        <begin position="215"/>
        <end position="252"/>
    </location>
</feature>
<evidence type="ECO:0000256" key="1">
    <source>
        <dbReference type="ARBA" id="ARBA00022737"/>
    </source>
</evidence>
<accession>A0AA41XTC5</accession>
<feature type="region of interest" description="Disordered" evidence="3">
    <location>
        <begin position="31"/>
        <end position="77"/>
    </location>
</feature>
<dbReference type="Gene3D" id="2.120.10.30">
    <property type="entry name" value="TolB, C-terminal domain"/>
    <property type="match status" value="1"/>
</dbReference>
<evidence type="ECO:0008006" key="7">
    <source>
        <dbReference type="Google" id="ProtNLM"/>
    </source>
</evidence>
<organism evidence="5 6">
    <name type="scientific">Mycobacterium alsense</name>
    <dbReference type="NCBI Taxonomy" id="324058"/>
    <lineage>
        <taxon>Bacteria</taxon>
        <taxon>Bacillati</taxon>
        <taxon>Actinomycetota</taxon>
        <taxon>Actinomycetes</taxon>
        <taxon>Mycobacteriales</taxon>
        <taxon>Mycobacteriaceae</taxon>
        <taxon>Mycobacterium</taxon>
    </lineage>
</organism>
<dbReference type="PROSITE" id="PS51257">
    <property type="entry name" value="PROKAR_LIPOPROTEIN"/>
    <property type="match status" value="1"/>
</dbReference>
<name>A0AA41XTC5_9MYCO</name>
<evidence type="ECO:0000256" key="2">
    <source>
        <dbReference type="PROSITE-ProRule" id="PRU00504"/>
    </source>
</evidence>
<dbReference type="InterPro" id="IPR050952">
    <property type="entry name" value="TRIM-NHL_E3_ligases"/>
</dbReference>
<dbReference type="Proteomes" id="UP001141650">
    <property type="component" value="Unassembled WGS sequence"/>
</dbReference>
<evidence type="ECO:0000313" key="5">
    <source>
        <dbReference type="EMBL" id="MCV7381695.1"/>
    </source>
</evidence>
<feature type="repeat" description="NHL" evidence="2">
    <location>
        <begin position="308"/>
        <end position="338"/>
    </location>
</feature>
<feature type="chain" id="PRO_5041461442" description="SMP-30/Gluconolactonase/LRE-like region domain-containing protein" evidence="4">
    <location>
        <begin position="28"/>
        <end position="342"/>
    </location>
</feature>
<dbReference type="EMBL" id="JACKVH010000023">
    <property type="protein sequence ID" value="MCV7381695.1"/>
    <property type="molecule type" value="Genomic_DNA"/>
</dbReference>
<keyword evidence="4" id="KW-0732">Signal</keyword>
<keyword evidence="1" id="KW-0677">Repeat</keyword>
<protein>
    <recommendedName>
        <fullName evidence="7">SMP-30/Gluconolactonase/LRE-like region domain-containing protein</fullName>
    </recommendedName>
</protein>
<reference evidence="5" key="2">
    <citation type="journal article" date="2022" name="BMC Genomics">
        <title>Comparative genome analysis of mycobacteria focusing on tRNA and non-coding RNA.</title>
        <authorList>
            <person name="Behra P.R.K."/>
            <person name="Pettersson B.M.F."/>
            <person name="Ramesh M."/>
            <person name="Das S."/>
            <person name="Dasgupta S."/>
            <person name="Kirsebom L.A."/>
        </authorList>
    </citation>
    <scope>NUCLEOTIDE SEQUENCE</scope>
    <source>
        <strain evidence="5">CCUG 55640</strain>
    </source>
</reference>
<dbReference type="PANTHER" id="PTHR24104:SF25">
    <property type="entry name" value="PROTEIN LIN-41"/>
    <property type="match status" value="1"/>
</dbReference>
<dbReference type="RefSeq" id="WP_158086796.1">
    <property type="nucleotide sequence ID" value="NZ_JACKVH010000023.1"/>
</dbReference>
<dbReference type="InterPro" id="IPR001258">
    <property type="entry name" value="NHL_repeat"/>
</dbReference>
<evidence type="ECO:0000256" key="4">
    <source>
        <dbReference type="SAM" id="SignalP"/>
    </source>
</evidence>
<evidence type="ECO:0000313" key="6">
    <source>
        <dbReference type="Proteomes" id="UP001141650"/>
    </source>
</evidence>